<protein>
    <submittedName>
        <fullName evidence="2">Membrane protein</fullName>
    </submittedName>
</protein>
<reference evidence="2" key="2">
    <citation type="submission" date="2020-09" db="EMBL/GenBank/DDBJ databases">
        <authorList>
            <person name="Sun Q."/>
            <person name="Zhou Y."/>
        </authorList>
    </citation>
    <scope>NUCLEOTIDE SEQUENCE</scope>
    <source>
        <strain evidence="2">CGMCC 1.6333</strain>
    </source>
</reference>
<name>A0A917TTK5_9BACI</name>
<dbReference type="AlphaFoldDB" id="A0A917TTK5"/>
<proteinExistence type="predicted"/>
<evidence type="ECO:0000313" key="2">
    <source>
        <dbReference type="EMBL" id="GGM37260.1"/>
    </source>
</evidence>
<comment type="caution">
    <text evidence="2">The sequence shown here is derived from an EMBL/GenBank/DDBJ whole genome shotgun (WGS) entry which is preliminary data.</text>
</comment>
<dbReference type="Pfam" id="PF04304">
    <property type="entry name" value="DUF454"/>
    <property type="match status" value="1"/>
</dbReference>
<dbReference type="PIRSF" id="PIRSF016789">
    <property type="entry name" value="DUF454"/>
    <property type="match status" value="1"/>
</dbReference>
<feature type="transmembrane region" description="Helical" evidence="1">
    <location>
        <begin position="12"/>
        <end position="39"/>
    </location>
</feature>
<gene>
    <name evidence="2" type="ORF">GCM10011351_24320</name>
</gene>
<reference evidence="2" key="1">
    <citation type="journal article" date="2014" name="Int. J. Syst. Evol. Microbiol.">
        <title>Complete genome sequence of Corynebacterium casei LMG S-19264T (=DSM 44701T), isolated from a smear-ripened cheese.</title>
        <authorList>
            <consortium name="US DOE Joint Genome Institute (JGI-PGF)"/>
            <person name="Walter F."/>
            <person name="Albersmeier A."/>
            <person name="Kalinowski J."/>
            <person name="Ruckert C."/>
        </authorList>
    </citation>
    <scope>NUCLEOTIDE SEQUENCE</scope>
    <source>
        <strain evidence="2">CGMCC 1.6333</strain>
    </source>
</reference>
<dbReference type="Proteomes" id="UP000618460">
    <property type="component" value="Unassembled WGS sequence"/>
</dbReference>
<dbReference type="PANTHER" id="PTHR35813:SF1">
    <property type="entry name" value="INNER MEMBRANE PROTEIN YBAN"/>
    <property type="match status" value="1"/>
</dbReference>
<keyword evidence="3" id="KW-1185">Reference proteome</keyword>
<dbReference type="EMBL" id="BMLG01000015">
    <property type="protein sequence ID" value="GGM37260.1"/>
    <property type="molecule type" value="Genomic_DNA"/>
</dbReference>
<evidence type="ECO:0000313" key="3">
    <source>
        <dbReference type="Proteomes" id="UP000618460"/>
    </source>
</evidence>
<keyword evidence="1" id="KW-1133">Transmembrane helix</keyword>
<feature type="transmembrane region" description="Helical" evidence="1">
    <location>
        <begin position="81"/>
        <end position="114"/>
    </location>
</feature>
<keyword evidence="1" id="KW-0812">Transmembrane</keyword>
<dbReference type="RefSeq" id="WP_229666732.1">
    <property type="nucleotide sequence ID" value="NZ_BMLG01000015.1"/>
</dbReference>
<accession>A0A917TTK5</accession>
<dbReference type="PANTHER" id="PTHR35813">
    <property type="entry name" value="INNER MEMBRANE PROTEIN YBAN"/>
    <property type="match status" value="1"/>
</dbReference>
<evidence type="ECO:0000256" key="1">
    <source>
        <dbReference type="SAM" id="Phobius"/>
    </source>
</evidence>
<organism evidence="2 3">
    <name type="scientific">Paraliobacillus quinghaiensis</name>
    <dbReference type="NCBI Taxonomy" id="470815"/>
    <lineage>
        <taxon>Bacteria</taxon>
        <taxon>Bacillati</taxon>
        <taxon>Bacillota</taxon>
        <taxon>Bacilli</taxon>
        <taxon>Bacillales</taxon>
        <taxon>Bacillaceae</taxon>
        <taxon>Paraliobacillus</taxon>
    </lineage>
</organism>
<sequence length="123" mass="13610">MKKGLYISGGSIALVLGVLGIILPLLPTTPFLLITAFCYGKSSERLYQWLLNNRVFGNYIKQYQNGQGIPLKMKIIAISMLWITITLSTLFLVPIVLVKILLLVIATSVTIFILSRKTANPLS</sequence>
<dbReference type="GO" id="GO:0005886">
    <property type="term" value="C:plasma membrane"/>
    <property type="evidence" value="ECO:0007669"/>
    <property type="project" value="TreeGrafter"/>
</dbReference>
<keyword evidence="1" id="KW-0472">Membrane</keyword>
<dbReference type="InterPro" id="IPR007401">
    <property type="entry name" value="DUF454"/>
</dbReference>